<name>A0AAV0DTW7_9ASTE</name>
<keyword evidence="2" id="KW-1185">Reference proteome</keyword>
<organism evidence="1 2">
    <name type="scientific">Cuscuta epithymum</name>
    <dbReference type="NCBI Taxonomy" id="186058"/>
    <lineage>
        <taxon>Eukaryota</taxon>
        <taxon>Viridiplantae</taxon>
        <taxon>Streptophyta</taxon>
        <taxon>Embryophyta</taxon>
        <taxon>Tracheophyta</taxon>
        <taxon>Spermatophyta</taxon>
        <taxon>Magnoliopsida</taxon>
        <taxon>eudicotyledons</taxon>
        <taxon>Gunneridae</taxon>
        <taxon>Pentapetalae</taxon>
        <taxon>asterids</taxon>
        <taxon>lamiids</taxon>
        <taxon>Solanales</taxon>
        <taxon>Convolvulaceae</taxon>
        <taxon>Cuscuteae</taxon>
        <taxon>Cuscuta</taxon>
        <taxon>Cuscuta subgen. Cuscuta</taxon>
    </lineage>
</organism>
<sequence length="145" mass="16322">MSLMVIKNSFSIAIRGAIPDSEYAKEYMNSVEEQFKGIIKAHASTSILKMLMTKYDGVSGVREHIMMMTDMAHKLKAMCVQEEERLKIEKPDVAYVTTTHQKKKGKYNITESSKIQQTNANAAFGSTAPKGPFRCKFCHQKGHSQ</sequence>
<proteinExistence type="predicted"/>
<reference evidence="1" key="1">
    <citation type="submission" date="2022-07" db="EMBL/GenBank/DDBJ databases">
        <authorList>
            <person name="Macas J."/>
            <person name="Novak P."/>
            <person name="Neumann P."/>
        </authorList>
    </citation>
    <scope>NUCLEOTIDE SEQUENCE</scope>
</reference>
<accession>A0AAV0DTW7</accession>
<dbReference type="AlphaFoldDB" id="A0AAV0DTW7"/>
<comment type="caution">
    <text evidence="1">The sequence shown here is derived from an EMBL/GenBank/DDBJ whole genome shotgun (WGS) entry which is preliminary data.</text>
</comment>
<feature type="non-terminal residue" evidence="1">
    <location>
        <position position="145"/>
    </location>
</feature>
<evidence type="ECO:0000313" key="1">
    <source>
        <dbReference type="EMBL" id="CAH9109269.1"/>
    </source>
</evidence>
<dbReference type="EMBL" id="CAMAPF010000150">
    <property type="protein sequence ID" value="CAH9109269.1"/>
    <property type="molecule type" value="Genomic_DNA"/>
</dbReference>
<dbReference type="Proteomes" id="UP001152523">
    <property type="component" value="Unassembled WGS sequence"/>
</dbReference>
<evidence type="ECO:0008006" key="3">
    <source>
        <dbReference type="Google" id="ProtNLM"/>
    </source>
</evidence>
<gene>
    <name evidence="1" type="ORF">CEPIT_LOCUS18650</name>
</gene>
<protein>
    <recommendedName>
        <fullName evidence="3">UBN2_2 domain-containing protein</fullName>
    </recommendedName>
</protein>
<evidence type="ECO:0000313" key="2">
    <source>
        <dbReference type="Proteomes" id="UP001152523"/>
    </source>
</evidence>